<dbReference type="AlphaFoldDB" id="A0A1X3D6S0"/>
<evidence type="ECO:0000313" key="5">
    <source>
        <dbReference type="EMBL" id="OSI15227.1"/>
    </source>
</evidence>
<organism evidence="5 6">
    <name type="scientific">Neisseria dumasiana</name>
    <dbReference type="NCBI Taxonomy" id="1931275"/>
    <lineage>
        <taxon>Bacteria</taxon>
        <taxon>Pseudomonadati</taxon>
        <taxon>Pseudomonadota</taxon>
        <taxon>Betaproteobacteria</taxon>
        <taxon>Neisseriales</taxon>
        <taxon>Neisseriaceae</taxon>
        <taxon>Neisseria</taxon>
    </lineage>
</organism>
<comment type="caution">
    <text evidence="5">The sequence shown here is derived from an EMBL/GenBank/DDBJ whole genome shotgun (WGS) entry which is preliminary data.</text>
</comment>
<dbReference type="PANTHER" id="PTHR38033:SF1">
    <property type="entry name" value="DOTU FAMILY TYPE IV_VI SECRETION SYSTEM PROTEIN"/>
    <property type="match status" value="1"/>
</dbReference>
<dbReference type="NCBIfam" id="TIGR03349">
    <property type="entry name" value="IV_VI_DotU"/>
    <property type="match status" value="1"/>
</dbReference>
<dbReference type="STRING" id="1931275.BV914_10005"/>
<proteinExistence type="predicted"/>
<evidence type="ECO:0000256" key="2">
    <source>
        <dbReference type="SAM" id="MobiDB-lite"/>
    </source>
</evidence>
<dbReference type="InterPro" id="IPR017732">
    <property type="entry name" value="T4/T6SS_DotU"/>
</dbReference>
<dbReference type="OrthoDB" id="345640at2"/>
<keyword evidence="1 3" id="KW-0472">Membrane</keyword>
<reference evidence="6" key="1">
    <citation type="submission" date="2017-01" db="EMBL/GenBank/DDBJ databases">
        <authorList>
            <person name="Mah S.A."/>
            <person name="Swanson W.J."/>
            <person name="Moy G.W."/>
            <person name="Vacquier V.D."/>
        </authorList>
    </citation>
    <scope>NUCLEOTIDE SEQUENCE [LARGE SCALE GENOMIC DNA]</scope>
    <source>
        <strain evidence="6">124861</strain>
    </source>
</reference>
<dbReference type="NCBIfam" id="NF038228">
    <property type="entry name" value="IcmH_DotU_IVB"/>
    <property type="match status" value="1"/>
</dbReference>
<evidence type="ECO:0000256" key="1">
    <source>
        <dbReference type="PROSITE-ProRule" id="PRU00473"/>
    </source>
</evidence>
<dbReference type="GO" id="GO:0016020">
    <property type="term" value="C:membrane"/>
    <property type="evidence" value="ECO:0007669"/>
    <property type="project" value="UniProtKB-UniRule"/>
</dbReference>
<dbReference type="SUPFAM" id="SSF103088">
    <property type="entry name" value="OmpA-like"/>
    <property type="match status" value="1"/>
</dbReference>
<dbReference type="CDD" id="cd07185">
    <property type="entry name" value="OmpA_C-like"/>
    <property type="match status" value="1"/>
</dbReference>
<dbReference type="Proteomes" id="UP000193303">
    <property type="component" value="Unassembled WGS sequence"/>
</dbReference>
<feature type="compositionally biased region" description="Polar residues" evidence="2">
    <location>
        <begin position="407"/>
        <end position="421"/>
    </location>
</feature>
<accession>A0A1X3D6S0</accession>
<keyword evidence="3" id="KW-1133">Transmembrane helix</keyword>
<feature type="region of interest" description="Disordered" evidence="2">
    <location>
        <begin position="395"/>
        <end position="421"/>
    </location>
</feature>
<dbReference type="RefSeq" id="WP_085360840.1">
    <property type="nucleotide sequence ID" value="NZ_MTAB01000050.1"/>
</dbReference>
<dbReference type="Gene3D" id="3.30.1330.60">
    <property type="entry name" value="OmpA-like domain"/>
    <property type="match status" value="1"/>
</dbReference>
<name>A0A1X3D6S0_9NEIS</name>
<dbReference type="Gene3D" id="1.25.40.590">
    <property type="entry name" value="Type IV / VI secretion system, DotU"/>
    <property type="match status" value="1"/>
</dbReference>
<evidence type="ECO:0000313" key="6">
    <source>
        <dbReference type="Proteomes" id="UP000193303"/>
    </source>
</evidence>
<dbReference type="InterPro" id="IPR006665">
    <property type="entry name" value="OmpA-like"/>
</dbReference>
<evidence type="ECO:0000256" key="3">
    <source>
        <dbReference type="SAM" id="Phobius"/>
    </source>
</evidence>
<gene>
    <name evidence="5" type="ORF">BV912_12130</name>
</gene>
<dbReference type="NCBIfam" id="TIGR03350">
    <property type="entry name" value="type_VI_ompA"/>
    <property type="match status" value="1"/>
</dbReference>
<protein>
    <submittedName>
        <fullName evidence="5">Cell envelope biogenesis protein OmpA</fullName>
    </submittedName>
</protein>
<feature type="transmembrane region" description="Helical" evidence="3">
    <location>
        <begin position="197"/>
        <end position="217"/>
    </location>
</feature>
<dbReference type="InterPro" id="IPR038522">
    <property type="entry name" value="T4/T6SS_DotU_sf"/>
</dbReference>
<dbReference type="InterPro" id="IPR017733">
    <property type="entry name" value="OmpA-like_dom_proteobacteria"/>
</dbReference>
<keyword evidence="3" id="KW-0812">Transmembrane</keyword>
<dbReference type="Pfam" id="PF09850">
    <property type="entry name" value="DotU"/>
    <property type="match status" value="1"/>
</dbReference>
<evidence type="ECO:0000259" key="4">
    <source>
        <dbReference type="PROSITE" id="PS51123"/>
    </source>
</evidence>
<dbReference type="PANTHER" id="PTHR38033">
    <property type="entry name" value="MEMBRANE PROTEIN-RELATED"/>
    <property type="match status" value="1"/>
</dbReference>
<dbReference type="PROSITE" id="PS51123">
    <property type="entry name" value="OMPA_2"/>
    <property type="match status" value="1"/>
</dbReference>
<dbReference type="Pfam" id="PF00691">
    <property type="entry name" value="OmpA"/>
    <property type="match status" value="1"/>
</dbReference>
<dbReference type="EMBL" id="MTAB01000050">
    <property type="protein sequence ID" value="OSI15227.1"/>
    <property type="molecule type" value="Genomic_DNA"/>
</dbReference>
<dbReference type="InterPro" id="IPR036737">
    <property type="entry name" value="OmpA-like_sf"/>
</dbReference>
<sequence length="421" mass="46557">MNNPNNAAHSAVNIYNPLIEAAKPVFILVNAMQQTTSQLSTDSLINKFSLLINNFEENAEKNGAKYDAIQAAKYCLCTFVDELAVRAGWADETWSKNSLLVSFYDETWGGERFFEIIQNLKQDPDKNIDLLEFMYLCLQFGYKGKYQVLNSGELEIDKIKRDLLALIHSKRPDQTVNLFKHDPIVTHTIQRKQRLTIPLWVVGVLGAVALGIGYFAMQWSLGDDFDTASTKVNSLKLPAVAPKQQETRNTIRLRPLLENEIARKLVSVEDSQDRSTVTILGDGLFESGSAQIQDQYYPVLATVGQALDSVEGQIVVTGYTDDKPIQSLTFPSNWHLSQGRADAVKEILLTYVKNGGTRIRSEGRGSTNPVVPNDTVENRAKNRRVEITLFTTGSGPKLGSAVEVQTDAPTAQPSSGVSAGQ</sequence>
<feature type="domain" description="OmpA-like" evidence="4">
    <location>
        <begin position="272"/>
        <end position="393"/>
    </location>
</feature>